<dbReference type="RefSeq" id="WP_354152894.1">
    <property type="nucleotide sequence ID" value="NZ_JBEPMN010000018.1"/>
</dbReference>
<dbReference type="PROSITE" id="PS50931">
    <property type="entry name" value="HTH_LYSR"/>
    <property type="match status" value="1"/>
</dbReference>
<dbReference type="EMBL" id="JBEPMN010000018">
    <property type="protein sequence ID" value="MET3663070.1"/>
    <property type="molecule type" value="Genomic_DNA"/>
</dbReference>
<evidence type="ECO:0000256" key="2">
    <source>
        <dbReference type="ARBA" id="ARBA00023015"/>
    </source>
</evidence>
<accession>A0ABV2KR21</accession>
<sequence length="301" mass="33203">MGRMINLRQLEAFRALMLAGTTVKAAAVLGVSQPVVSRLISDLELRTGIQLFSRAKGRLKPTVEADLLYRELERAFVGLDQIDSFMKGIKTVGGKLSIIATMPMAHGILPHAISRMRREVPDLDFTLRTVLSRDVRALLDTQQFDLAFTNFPIDYPSAYSLEFLRANGVCILPLGHELASRSVLTALDLADVPFIAMPPETRHRQKVDSAFMQSDIVPNITVQAQSGAIICELVAAGAGVSVVDEVTASAFATKGLELRPFLPKLTYEFRILVPLQREKSRQTEKLIKYAREYVAQAGFGT</sequence>
<dbReference type="SUPFAM" id="SSF53850">
    <property type="entry name" value="Periplasmic binding protein-like II"/>
    <property type="match status" value="1"/>
</dbReference>
<dbReference type="GO" id="GO:0003677">
    <property type="term" value="F:DNA binding"/>
    <property type="evidence" value="ECO:0007669"/>
    <property type="project" value="UniProtKB-KW"/>
</dbReference>
<feature type="domain" description="HTH lysR-type" evidence="5">
    <location>
        <begin position="5"/>
        <end position="62"/>
    </location>
</feature>
<evidence type="ECO:0000256" key="4">
    <source>
        <dbReference type="ARBA" id="ARBA00023163"/>
    </source>
</evidence>
<evidence type="ECO:0000256" key="3">
    <source>
        <dbReference type="ARBA" id="ARBA00023125"/>
    </source>
</evidence>
<comment type="similarity">
    <text evidence="1">Belongs to the LysR transcriptional regulatory family.</text>
</comment>
<dbReference type="Pfam" id="PF00126">
    <property type="entry name" value="HTH_1"/>
    <property type="match status" value="1"/>
</dbReference>
<dbReference type="SUPFAM" id="SSF46785">
    <property type="entry name" value="Winged helix' DNA-binding domain"/>
    <property type="match status" value="1"/>
</dbReference>
<protein>
    <submittedName>
        <fullName evidence="6">DNA-binding transcriptional LysR family regulator</fullName>
    </submittedName>
</protein>
<dbReference type="Gene3D" id="1.10.10.10">
    <property type="entry name" value="Winged helix-like DNA-binding domain superfamily/Winged helix DNA-binding domain"/>
    <property type="match status" value="1"/>
</dbReference>
<name>A0ABV2KR21_9HYPH</name>
<keyword evidence="7" id="KW-1185">Reference proteome</keyword>
<dbReference type="Pfam" id="PF03466">
    <property type="entry name" value="LysR_substrate"/>
    <property type="match status" value="1"/>
</dbReference>
<reference evidence="6 7" key="1">
    <citation type="submission" date="2024-06" db="EMBL/GenBank/DDBJ databases">
        <title>Genomic Encyclopedia of Type Strains, Phase IV (KMG-IV): sequencing the most valuable type-strain genomes for metagenomic binning, comparative biology and taxonomic classification.</title>
        <authorList>
            <person name="Goeker M."/>
        </authorList>
    </citation>
    <scope>NUCLEOTIDE SEQUENCE [LARGE SCALE GENOMIC DNA]</scope>
    <source>
        <strain evidence="6 7">DSM 19730</strain>
    </source>
</reference>
<dbReference type="InterPro" id="IPR036388">
    <property type="entry name" value="WH-like_DNA-bd_sf"/>
</dbReference>
<organism evidence="6 7">
    <name type="scientific">Aquamicrobium ahrensii</name>
    <dbReference type="NCBI Taxonomy" id="469551"/>
    <lineage>
        <taxon>Bacteria</taxon>
        <taxon>Pseudomonadati</taxon>
        <taxon>Pseudomonadota</taxon>
        <taxon>Alphaproteobacteria</taxon>
        <taxon>Hyphomicrobiales</taxon>
        <taxon>Phyllobacteriaceae</taxon>
        <taxon>Aquamicrobium</taxon>
    </lineage>
</organism>
<evidence type="ECO:0000313" key="7">
    <source>
        <dbReference type="Proteomes" id="UP001549143"/>
    </source>
</evidence>
<dbReference type="InterPro" id="IPR000847">
    <property type="entry name" value="LysR_HTH_N"/>
</dbReference>
<evidence type="ECO:0000313" key="6">
    <source>
        <dbReference type="EMBL" id="MET3663070.1"/>
    </source>
</evidence>
<proteinExistence type="inferred from homology"/>
<keyword evidence="2" id="KW-0805">Transcription regulation</keyword>
<keyword evidence="3 6" id="KW-0238">DNA-binding</keyword>
<dbReference type="Gene3D" id="3.40.190.290">
    <property type="match status" value="1"/>
</dbReference>
<dbReference type="InterPro" id="IPR036390">
    <property type="entry name" value="WH_DNA-bd_sf"/>
</dbReference>
<evidence type="ECO:0000256" key="1">
    <source>
        <dbReference type="ARBA" id="ARBA00009437"/>
    </source>
</evidence>
<dbReference type="PRINTS" id="PR00039">
    <property type="entry name" value="HTHLYSR"/>
</dbReference>
<keyword evidence="4" id="KW-0804">Transcription</keyword>
<gene>
    <name evidence="6" type="ORF">ABID44_003425</name>
</gene>
<dbReference type="InterPro" id="IPR005119">
    <property type="entry name" value="LysR_subst-bd"/>
</dbReference>
<dbReference type="PANTHER" id="PTHR30427:SF1">
    <property type="entry name" value="TRANSCRIPTIONAL ACTIVATOR PROTEIN LYSR"/>
    <property type="match status" value="1"/>
</dbReference>
<evidence type="ECO:0000259" key="5">
    <source>
        <dbReference type="PROSITE" id="PS50931"/>
    </source>
</evidence>
<comment type="caution">
    <text evidence="6">The sequence shown here is derived from an EMBL/GenBank/DDBJ whole genome shotgun (WGS) entry which is preliminary data.</text>
</comment>
<dbReference type="PANTHER" id="PTHR30427">
    <property type="entry name" value="TRANSCRIPTIONAL ACTIVATOR PROTEIN LYSR"/>
    <property type="match status" value="1"/>
</dbReference>
<dbReference type="Proteomes" id="UP001549143">
    <property type="component" value="Unassembled WGS sequence"/>
</dbReference>